<dbReference type="SUPFAM" id="SSF55729">
    <property type="entry name" value="Acyl-CoA N-acyltransferases (Nat)"/>
    <property type="match status" value="1"/>
</dbReference>
<protein>
    <submittedName>
        <fullName evidence="4">GNAT family N-acetyltransferase</fullName>
    </submittedName>
</protein>
<dbReference type="CDD" id="cd04301">
    <property type="entry name" value="NAT_SF"/>
    <property type="match status" value="1"/>
</dbReference>
<keyword evidence="5" id="KW-1185">Reference proteome</keyword>
<dbReference type="Proteomes" id="UP000625316">
    <property type="component" value="Unassembled WGS sequence"/>
</dbReference>
<dbReference type="AlphaFoldDB" id="A0A928VP61"/>
<gene>
    <name evidence="4" type="ORF">IQ266_20980</name>
</gene>
<keyword evidence="2" id="KW-0012">Acyltransferase</keyword>
<evidence type="ECO:0000313" key="5">
    <source>
        <dbReference type="Proteomes" id="UP000625316"/>
    </source>
</evidence>
<evidence type="ECO:0000259" key="3">
    <source>
        <dbReference type="PROSITE" id="PS51186"/>
    </source>
</evidence>
<feature type="domain" description="N-acetyltransferase" evidence="3">
    <location>
        <begin position="3"/>
        <end position="167"/>
    </location>
</feature>
<dbReference type="InterPro" id="IPR000182">
    <property type="entry name" value="GNAT_dom"/>
</dbReference>
<keyword evidence="1" id="KW-0808">Transferase</keyword>
<dbReference type="GO" id="GO:0016747">
    <property type="term" value="F:acyltransferase activity, transferring groups other than amino-acyl groups"/>
    <property type="evidence" value="ECO:0007669"/>
    <property type="project" value="InterPro"/>
</dbReference>
<dbReference type="Pfam" id="PF13673">
    <property type="entry name" value="Acetyltransf_10"/>
    <property type="match status" value="1"/>
</dbReference>
<comment type="caution">
    <text evidence="4">The sequence shown here is derived from an EMBL/GenBank/DDBJ whole genome shotgun (WGS) entry which is preliminary data.</text>
</comment>
<proteinExistence type="predicted"/>
<organism evidence="4 5">
    <name type="scientific">Romeriopsis navalis LEGE 11480</name>
    <dbReference type="NCBI Taxonomy" id="2777977"/>
    <lineage>
        <taxon>Bacteria</taxon>
        <taxon>Bacillati</taxon>
        <taxon>Cyanobacteriota</taxon>
        <taxon>Cyanophyceae</taxon>
        <taxon>Leptolyngbyales</taxon>
        <taxon>Leptolyngbyaceae</taxon>
        <taxon>Romeriopsis</taxon>
        <taxon>Romeriopsis navalis</taxon>
    </lineage>
</organism>
<evidence type="ECO:0000256" key="2">
    <source>
        <dbReference type="ARBA" id="ARBA00023315"/>
    </source>
</evidence>
<dbReference type="PANTHER" id="PTHR43877:SF1">
    <property type="entry name" value="ACETYLTRANSFERASE"/>
    <property type="match status" value="1"/>
</dbReference>
<dbReference type="EMBL" id="JADEXQ010000094">
    <property type="protein sequence ID" value="MBE9032218.1"/>
    <property type="molecule type" value="Genomic_DNA"/>
</dbReference>
<name>A0A928VP61_9CYAN</name>
<reference evidence="4" key="1">
    <citation type="submission" date="2020-10" db="EMBL/GenBank/DDBJ databases">
        <authorList>
            <person name="Castelo-Branco R."/>
            <person name="Eusebio N."/>
            <person name="Adriana R."/>
            <person name="Vieira A."/>
            <person name="Brugerolle De Fraissinette N."/>
            <person name="Rezende De Castro R."/>
            <person name="Schneider M.P."/>
            <person name="Vasconcelos V."/>
            <person name="Leao P.N."/>
        </authorList>
    </citation>
    <scope>NUCLEOTIDE SEQUENCE</scope>
    <source>
        <strain evidence="4">LEGE 11480</strain>
    </source>
</reference>
<dbReference type="RefSeq" id="WP_264327036.1">
    <property type="nucleotide sequence ID" value="NZ_JADEXQ010000094.1"/>
</dbReference>
<evidence type="ECO:0000313" key="4">
    <source>
        <dbReference type="EMBL" id="MBE9032218.1"/>
    </source>
</evidence>
<dbReference type="Gene3D" id="3.40.630.30">
    <property type="match status" value="1"/>
</dbReference>
<dbReference type="PANTHER" id="PTHR43877">
    <property type="entry name" value="AMINOALKYLPHOSPHONATE N-ACETYLTRANSFERASE-RELATED-RELATED"/>
    <property type="match status" value="1"/>
</dbReference>
<dbReference type="PROSITE" id="PS51186">
    <property type="entry name" value="GNAT"/>
    <property type="match status" value="1"/>
</dbReference>
<dbReference type="InterPro" id="IPR016181">
    <property type="entry name" value="Acyl_CoA_acyltransferase"/>
</dbReference>
<evidence type="ECO:0000256" key="1">
    <source>
        <dbReference type="ARBA" id="ARBA00022679"/>
    </source>
</evidence>
<dbReference type="InterPro" id="IPR050832">
    <property type="entry name" value="Bact_Acetyltransf"/>
</dbReference>
<accession>A0A928VP61</accession>
<sequence>MEVQIRPIVDRDLPELRVLQALSIRSFYGQFHPPEQVEALLDRQISALAQAHPSLVVAVVDGELVGFAALSSWRADTIDAVYVHPAWMRRGIGQRLVAALERLAIQDRKGKLCVVADVHASGFYQALGFAVRMDYRYALGDAGTIACHKLQKSLPQNSAVAMRDWLSKLLLLLLFSFGYAAIQGQVSDWYEQSIGITGERD</sequence>